<feature type="compositionally biased region" description="Basic and acidic residues" evidence="1">
    <location>
        <begin position="66"/>
        <end position="79"/>
    </location>
</feature>
<protein>
    <submittedName>
        <fullName evidence="2">Uncharacterized protein</fullName>
    </submittedName>
</protein>
<reference evidence="2 3" key="1">
    <citation type="submission" date="2015-01" db="EMBL/GenBank/DDBJ databases">
        <title>The Genome Sequence of Cladophialophora immunda CBS83496.</title>
        <authorList>
            <consortium name="The Broad Institute Genomics Platform"/>
            <person name="Cuomo C."/>
            <person name="de Hoog S."/>
            <person name="Gorbushina A."/>
            <person name="Stielow B."/>
            <person name="Teixiera M."/>
            <person name="Abouelleil A."/>
            <person name="Chapman S.B."/>
            <person name="Priest M."/>
            <person name="Young S.K."/>
            <person name="Wortman J."/>
            <person name="Nusbaum C."/>
            <person name="Birren B."/>
        </authorList>
    </citation>
    <scope>NUCLEOTIDE SEQUENCE [LARGE SCALE GENOMIC DNA]</scope>
    <source>
        <strain evidence="2 3">CBS 83496</strain>
    </source>
</reference>
<keyword evidence="3" id="KW-1185">Reference proteome</keyword>
<dbReference type="VEuPathDB" id="FungiDB:PV07_02774"/>
<dbReference type="Proteomes" id="UP000054466">
    <property type="component" value="Unassembled WGS sequence"/>
</dbReference>
<evidence type="ECO:0000256" key="1">
    <source>
        <dbReference type="SAM" id="MobiDB-lite"/>
    </source>
</evidence>
<dbReference type="HOGENOM" id="CLU_1026730_0_0_1"/>
<dbReference type="AlphaFoldDB" id="A0A0D2CIY6"/>
<sequence>MTRQIPRPRWTGGDSRSSAWFGLARLCMHDEYMRVEAIRRSRRDRACATLLTQIDIEAVAANTSGGDREVVENEPAKEEVIDEEEPHAGEAEEEVEDVQDPTAVESADIEKATENNGAEARESGGNQGSNNPVISPAHSATHSDRVSNVRSHARSDQPRTGCQAQETAPSPQRSKAPSVRTTKSQKTAAAQSEEVDRESQRPPSSRRMSAASSGPSKHAKIIAPQQNTENNHQDPRQVSSPRPSTQAQSNDCPYIYLAKTAGPAITSDTVV</sequence>
<evidence type="ECO:0000313" key="3">
    <source>
        <dbReference type="Proteomes" id="UP000054466"/>
    </source>
</evidence>
<gene>
    <name evidence="2" type="ORF">PV07_02774</name>
</gene>
<feature type="compositionally biased region" description="Basic and acidic residues" evidence="1">
    <location>
        <begin position="141"/>
        <end position="157"/>
    </location>
</feature>
<evidence type="ECO:0000313" key="2">
    <source>
        <dbReference type="EMBL" id="KIW31093.1"/>
    </source>
</evidence>
<accession>A0A0D2CIY6</accession>
<feature type="compositionally biased region" description="Polar residues" evidence="1">
    <location>
        <begin position="158"/>
        <end position="190"/>
    </location>
</feature>
<dbReference type="RefSeq" id="XP_016251309.1">
    <property type="nucleotide sequence ID" value="XM_016389407.1"/>
</dbReference>
<feature type="compositionally biased region" description="Polar residues" evidence="1">
    <location>
        <begin position="224"/>
        <end position="251"/>
    </location>
</feature>
<proteinExistence type="predicted"/>
<name>A0A0D2CIY6_9EURO</name>
<feature type="region of interest" description="Disordered" evidence="1">
    <location>
        <begin position="63"/>
        <end position="252"/>
    </location>
</feature>
<dbReference type="GeneID" id="27341968"/>
<dbReference type="OrthoDB" id="4161793at2759"/>
<dbReference type="EMBL" id="KN847041">
    <property type="protein sequence ID" value="KIW31093.1"/>
    <property type="molecule type" value="Genomic_DNA"/>
</dbReference>
<feature type="compositionally biased region" description="Acidic residues" evidence="1">
    <location>
        <begin position="80"/>
        <end position="99"/>
    </location>
</feature>
<organism evidence="2 3">
    <name type="scientific">Cladophialophora immunda</name>
    <dbReference type="NCBI Taxonomy" id="569365"/>
    <lineage>
        <taxon>Eukaryota</taxon>
        <taxon>Fungi</taxon>
        <taxon>Dikarya</taxon>
        <taxon>Ascomycota</taxon>
        <taxon>Pezizomycotina</taxon>
        <taxon>Eurotiomycetes</taxon>
        <taxon>Chaetothyriomycetidae</taxon>
        <taxon>Chaetothyriales</taxon>
        <taxon>Herpotrichiellaceae</taxon>
        <taxon>Cladophialophora</taxon>
    </lineage>
</organism>
<feature type="compositionally biased region" description="Low complexity" evidence="1">
    <location>
        <begin position="201"/>
        <end position="216"/>
    </location>
</feature>